<protein>
    <submittedName>
        <fullName evidence="2">ESAT-6-like protein</fullName>
    </submittedName>
</protein>
<organism evidence="1 2">
    <name type="scientific">Rhabditophanes sp. KR3021</name>
    <dbReference type="NCBI Taxonomy" id="114890"/>
    <lineage>
        <taxon>Eukaryota</taxon>
        <taxon>Metazoa</taxon>
        <taxon>Ecdysozoa</taxon>
        <taxon>Nematoda</taxon>
        <taxon>Chromadorea</taxon>
        <taxon>Rhabditida</taxon>
        <taxon>Tylenchina</taxon>
        <taxon>Panagrolaimomorpha</taxon>
        <taxon>Strongyloidoidea</taxon>
        <taxon>Alloionematidae</taxon>
        <taxon>Rhabditophanes</taxon>
    </lineage>
</organism>
<evidence type="ECO:0000313" key="1">
    <source>
        <dbReference type="Proteomes" id="UP000095286"/>
    </source>
</evidence>
<evidence type="ECO:0000313" key="2">
    <source>
        <dbReference type="WBParaSite" id="RSKR_0001008000.1"/>
    </source>
</evidence>
<sequence>MHATNKSGTADFYTLLAEQDKLLCDKIKAESNKWNERAKKLSADAQSFMETVKTAKSSMQGEFTAEMMNKTMAELKENYLNLSVDAKDSIKQNLREVHDQIQQEISKS</sequence>
<reference evidence="2" key="1">
    <citation type="submission" date="2016-11" db="UniProtKB">
        <authorList>
            <consortium name="WormBaseParasite"/>
        </authorList>
    </citation>
    <scope>IDENTIFICATION</scope>
    <source>
        <strain evidence="2">KR3021</strain>
    </source>
</reference>
<name>A0AC35UCI1_9BILA</name>
<dbReference type="WBParaSite" id="RSKR_0001008000.1">
    <property type="protein sequence ID" value="RSKR_0001008000.1"/>
    <property type="gene ID" value="RSKR_0001008000"/>
</dbReference>
<accession>A0AC35UCI1</accession>
<dbReference type="Proteomes" id="UP000095286">
    <property type="component" value="Unplaced"/>
</dbReference>
<proteinExistence type="predicted"/>